<accession>A0AAD0NAG3</accession>
<dbReference type="PANTHER" id="PTHR11102:SF147">
    <property type="entry name" value="SEL1L ADAPTOR SUBUNIT OF ERAD E3 UBIQUITIN LIGASE"/>
    <property type="match status" value="1"/>
</dbReference>
<dbReference type="InterPro" id="IPR011990">
    <property type="entry name" value="TPR-like_helical_dom_sf"/>
</dbReference>
<dbReference type="SUPFAM" id="SSF81901">
    <property type="entry name" value="HCP-like"/>
    <property type="match status" value="1"/>
</dbReference>
<dbReference type="InterPro" id="IPR050767">
    <property type="entry name" value="Sel1_AlgK"/>
</dbReference>
<evidence type="ECO:0000259" key="1">
    <source>
        <dbReference type="Pfam" id="PF19933"/>
    </source>
</evidence>
<dbReference type="EMBL" id="CP021067">
    <property type="protein sequence ID" value="AWG27610.1"/>
    <property type="molecule type" value="Genomic_DNA"/>
</dbReference>
<dbReference type="GO" id="GO:0036503">
    <property type="term" value="P:ERAD pathway"/>
    <property type="evidence" value="ECO:0007669"/>
    <property type="project" value="TreeGrafter"/>
</dbReference>
<reference evidence="2 3" key="1">
    <citation type="submission" date="2017-04" db="EMBL/GenBank/DDBJ databases">
        <title>Complete genome sequence of Burkholderia cenocepacia PC184 Midwest clone.</title>
        <authorList>
            <person name="Mulks M.H."/>
            <person name="Cooper V.S."/>
        </authorList>
    </citation>
    <scope>NUCLEOTIDE SEQUENCE [LARGE SCALE GENOMIC DNA]</scope>
    <source>
        <strain evidence="2 3">PC184 Mulks</strain>
    </source>
</reference>
<organism evidence="2 3">
    <name type="scientific">Burkholderia cenocepacia</name>
    <dbReference type="NCBI Taxonomy" id="95486"/>
    <lineage>
        <taxon>Bacteria</taxon>
        <taxon>Pseudomonadati</taxon>
        <taxon>Pseudomonadota</taxon>
        <taxon>Betaproteobacteria</taxon>
        <taxon>Burkholderiales</taxon>
        <taxon>Burkholderiaceae</taxon>
        <taxon>Burkholderia</taxon>
        <taxon>Burkholderia cepacia complex</taxon>
    </lineage>
</organism>
<sequence>MEAGCLRGQGLMMLNRYGHTVDRTLIGLLVLAGLSACSKADTLPGQPELANVRANLAFTCIHEADRLPALNPDAETLFRYGRYLQTRDGPKDYDEVARYYRIAAAHGHYKANHNVQQLVSQGLANSPNAAHEAVEWASQLVNQGVPIGYYDIGYYLKSGYGLKQNQELALKYIRKAADLGNPDAQYYVAGLLAPHDRAPDIARQMRRCAADQGHGRAAYELAINLEGRGDFHGALLAYQKGVAAGVSGTAMSLEEAFLEPESVDKRFALDVPKDPERSRRYQLIGEFLDNNTLANPKVPDVDQIVPLPPAKLPPWDGTFEWEKQRAQVPPKPSDELMNRLAKEKRLDPATGWPLSADTKTSQTAAPGEAVARLPLGSTARTGMRCPEGGVWCAQLRPGVQAETIRTFAKGEVLPMIDFYEPRALAWLDRVMGERRYTTEVVWKLVAYEDKA</sequence>
<evidence type="ECO:0000313" key="3">
    <source>
        <dbReference type="Proteomes" id="UP000244809"/>
    </source>
</evidence>
<gene>
    <name evidence="2" type="ORF">B9Z07_01185</name>
</gene>
<dbReference type="SMART" id="SM00671">
    <property type="entry name" value="SEL1"/>
    <property type="match status" value="2"/>
</dbReference>
<evidence type="ECO:0000313" key="2">
    <source>
        <dbReference type="EMBL" id="AWG27610.1"/>
    </source>
</evidence>
<dbReference type="Proteomes" id="UP000244809">
    <property type="component" value="Chromosome 1"/>
</dbReference>
<dbReference type="PANTHER" id="PTHR11102">
    <property type="entry name" value="SEL-1-LIKE PROTEIN"/>
    <property type="match status" value="1"/>
</dbReference>
<name>A0AAD0NAG3_9BURK</name>
<protein>
    <submittedName>
        <fullName evidence="2">Sel1-like repeat</fullName>
    </submittedName>
</protein>
<dbReference type="InterPro" id="IPR006597">
    <property type="entry name" value="Sel1-like"/>
</dbReference>
<dbReference type="Pfam" id="PF19933">
    <property type="entry name" value="DUF6396"/>
    <property type="match status" value="1"/>
</dbReference>
<dbReference type="InterPro" id="IPR045653">
    <property type="entry name" value="DUF6396"/>
</dbReference>
<dbReference type="AlphaFoldDB" id="A0AAD0NAG3"/>
<feature type="domain" description="DUF6396" evidence="1">
    <location>
        <begin position="250"/>
        <end position="354"/>
    </location>
</feature>
<dbReference type="Gene3D" id="1.25.40.10">
    <property type="entry name" value="Tetratricopeptide repeat domain"/>
    <property type="match status" value="1"/>
</dbReference>
<proteinExistence type="predicted"/>